<organism evidence="2 3">
    <name type="scientific">Oryza rufipogon</name>
    <name type="common">Brownbeard rice</name>
    <name type="synonym">Asian wild rice</name>
    <dbReference type="NCBI Taxonomy" id="4529"/>
    <lineage>
        <taxon>Eukaryota</taxon>
        <taxon>Viridiplantae</taxon>
        <taxon>Streptophyta</taxon>
        <taxon>Embryophyta</taxon>
        <taxon>Tracheophyta</taxon>
        <taxon>Spermatophyta</taxon>
        <taxon>Magnoliopsida</taxon>
        <taxon>Liliopsida</taxon>
        <taxon>Poales</taxon>
        <taxon>Poaceae</taxon>
        <taxon>BOP clade</taxon>
        <taxon>Oryzoideae</taxon>
        <taxon>Oryzeae</taxon>
        <taxon>Oryzinae</taxon>
        <taxon>Oryza</taxon>
    </lineage>
</organism>
<dbReference type="Gramene" id="ORUFI02G08600.1">
    <property type="protein sequence ID" value="ORUFI02G08600.1"/>
    <property type="gene ID" value="ORUFI02G08600"/>
</dbReference>
<feature type="compositionally biased region" description="Polar residues" evidence="1">
    <location>
        <begin position="66"/>
        <end position="75"/>
    </location>
</feature>
<feature type="compositionally biased region" description="Polar residues" evidence="1">
    <location>
        <begin position="21"/>
        <end position="35"/>
    </location>
</feature>
<dbReference type="EnsemblPlants" id="ORUFI02G08600.1">
    <property type="protein sequence ID" value="ORUFI02G08600.1"/>
    <property type="gene ID" value="ORUFI02G08600"/>
</dbReference>
<dbReference type="Proteomes" id="UP000008022">
    <property type="component" value="Unassembled WGS sequence"/>
</dbReference>
<evidence type="ECO:0000313" key="2">
    <source>
        <dbReference type="EnsemblPlants" id="ORUFI02G08600.1"/>
    </source>
</evidence>
<sequence length="75" mass="7968">MGEEGKGGFIYRGRRDGEETAVSNNGLSPLGASSTRTRRAAPQPSTPADPKPRKEASRIFSKLPDPSSSPKTLDP</sequence>
<name>A0A0E0NBN1_ORYRU</name>
<reference evidence="2" key="2">
    <citation type="submission" date="2015-06" db="UniProtKB">
        <authorList>
            <consortium name="EnsemblPlants"/>
        </authorList>
    </citation>
    <scope>IDENTIFICATION</scope>
</reference>
<proteinExistence type="predicted"/>
<protein>
    <submittedName>
        <fullName evidence="2">Uncharacterized protein</fullName>
    </submittedName>
</protein>
<reference evidence="3" key="1">
    <citation type="submission" date="2013-06" db="EMBL/GenBank/DDBJ databases">
        <authorList>
            <person name="Zhao Q."/>
        </authorList>
    </citation>
    <scope>NUCLEOTIDE SEQUENCE</scope>
    <source>
        <strain evidence="3">cv. W1943</strain>
    </source>
</reference>
<dbReference type="AlphaFoldDB" id="A0A0E0NBN1"/>
<feature type="region of interest" description="Disordered" evidence="1">
    <location>
        <begin position="1"/>
        <end position="75"/>
    </location>
</feature>
<evidence type="ECO:0000313" key="3">
    <source>
        <dbReference type="Proteomes" id="UP000008022"/>
    </source>
</evidence>
<evidence type="ECO:0000256" key="1">
    <source>
        <dbReference type="SAM" id="MobiDB-lite"/>
    </source>
</evidence>
<dbReference type="HOGENOM" id="CLU_2675400_0_0_1"/>
<accession>A0A0E0NBN1</accession>
<keyword evidence="3" id="KW-1185">Reference proteome</keyword>